<dbReference type="GO" id="GO:0010340">
    <property type="term" value="F:carboxyl-O-methyltransferase activity"/>
    <property type="evidence" value="ECO:0007669"/>
    <property type="project" value="UniProtKB-UniRule"/>
</dbReference>
<dbReference type="InterPro" id="IPR029063">
    <property type="entry name" value="SAM-dependent_MTases_sf"/>
</dbReference>
<name>A0A178L5F6_9PSED</name>
<dbReference type="SUPFAM" id="SSF53335">
    <property type="entry name" value="S-adenosyl-L-methionine-dependent methyltransferases"/>
    <property type="match status" value="1"/>
</dbReference>
<dbReference type="CDD" id="cd02440">
    <property type="entry name" value="AdoMet_MTases"/>
    <property type="match status" value="1"/>
</dbReference>
<dbReference type="Pfam" id="PF08241">
    <property type="entry name" value="Methyltransf_11"/>
    <property type="match status" value="1"/>
</dbReference>
<comment type="function">
    <text evidence="8">Converts the free carboxyl group of a malonyl-thioester to its methyl ester by transfer of a methyl group from S-adenosyl-L-methionine (SAM). It allows to synthesize pimeloyl-ACP via the fatty acid synthetic pathway.</text>
</comment>
<dbReference type="InterPro" id="IPR013216">
    <property type="entry name" value="Methyltransf_11"/>
</dbReference>
<comment type="caution">
    <text evidence="10">The sequence shown here is derived from an EMBL/GenBank/DDBJ whole genome shotgun (WGS) entry which is preliminary data.</text>
</comment>
<dbReference type="UniPathway" id="UPA00078"/>
<dbReference type="InterPro" id="IPR011814">
    <property type="entry name" value="BioC"/>
</dbReference>
<evidence type="ECO:0000256" key="8">
    <source>
        <dbReference type="HAMAP-Rule" id="MF_00835"/>
    </source>
</evidence>
<feature type="domain" description="Methyltransferase type 11" evidence="9">
    <location>
        <begin position="53"/>
        <end position="147"/>
    </location>
</feature>
<evidence type="ECO:0000256" key="4">
    <source>
        <dbReference type="ARBA" id="ARBA00022603"/>
    </source>
</evidence>
<evidence type="ECO:0000256" key="7">
    <source>
        <dbReference type="ARBA" id="ARBA00022756"/>
    </source>
</evidence>
<dbReference type="HAMAP" id="MF_00835">
    <property type="entry name" value="BioC"/>
    <property type="match status" value="1"/>
</dbReference>
<evidence type="ECO:0000256" key="2">
    <source>
        <dbReference type="ARBA" id="ARBA00004746"/>
    </source>
</evidence>
<dbReference type="GO" id="GO:0032259">
    <property type="term" value="P:methylation"/>
    <property type="evidence" value="ECO:0007669"/>
    <property type="project" value="UniProtKB-KW"/>
</dbReference>
<evidence type="ECO:0000256" key="6">
    <source>
        <dbReference type="ARBA" id="ARBA00022691"/>
    </source>
</evidence>
<dbReference type="EC" id="2.1.1.197" evidence="3 8"/>
<dbReference type="NCBIfam" id="TIGR02072">
    <property type="entry name" value="BioC"/>
    <property type="match status" value="1"/>
</dbReference>
<comment type="pathway">
    <text evidence="2 8">Cofactor biosynthesis; biotin biosynthesis.</text>
</comment>
<keyword evidence="7 8" id="KW-0093">Biotin biosynthesis</keyword>
<dbReference type="PANTHER" id="PTHR13090:SF1">
    <property type="entry name" value="ARGININE-HYDROXYLASE NDUFAF5, MITOCHONDRIAL"/>
    <property type="match status" value="1"/>
</dbReference>
<protein>
    <recommendedName>
        <fullName evidence="3 8">Malonyl-[acyl-carrier protein] O-methyltransferase</fullName>
        <shortName evidence="8">Malonyl-ACP O-methyltransferase</shortName>
        <ecNumber evidence="3 8">2.1.1.197</ecNumber>
    </recommendedName>
    <alternativeName>
        <fullName evidence="8">Biotin synthesis protein BioC</fullName>
    </alternativeName>
</protein>
<dbReference type="RefSeq" id="WP_064309205.1">
    <property type="nucleotide sequence ID" value="NZ_LWCR01000056.1"/>
</dbReference>
<keyword evidence="6 8" id="KW-0949">S-adenosyl-L-methionine</keyword>
<keyword evidence="5 8" id="KW-0808">Transferase</keyword>
<keyword evidence="4 8" id="KW-0489">Methyltransferase</keyword>
<dbReference type="EMBL" id="LWCR01000056">
    <property type="protein sequence ID" value="OAN24978.1"/>
    <property type="molecule type" value="Genomic_DNA"/>
</dbReference>
<comment type="catalytic activity">
    <reaction evidence="1 8">
        <text>malonyl-[ACP] + S-adenosyl-L-methionine = malonyl-[ACP] methyl ester + S-adenosyl-L-homocysteine</text>
        <dbReference type="Rhea" id="RHEA:17105"/>
        <dbReference type="Rhea" id="RHEA-COMP:9623"/>
        <dbReference type="Rhea" id="RHEA-COMP:9954"/>
        <dbReference type="ChEBI" id="CHEBI:57856"/>
        <dbReference type="ChEBI" id="CHEBI:59789"/>
        <dbReference type="ChEBI" id="CHEBI:78449"/>
        <dbReference type="ChEBI" id="CHEBI:78845"/>
        <dbReference type="EC" id="2.1.1.197"/>
    </reaction>
</comment>
<dbReference type="GO" id="GO:0008757">
    <property type="term" value="F:S-adenosylmethionine-dependent methyltransferase activity"/>
    <property type="evidence" value="ECO:0007669"/>
    <property type="project" value="InterPro"/>
</dbReference>
<dbReference type="InterPro" id="IPR050602">
    <property type="entry name" value="Malonyl-ACP_OMT"/>
</dbReference>
<gene>
    <name evidence="8" type="primary">bioC</name>
    <name evidence="10" type="ORF">A4V15_07945</name>
</gene>
<dbReference type="OrthoDB" id="9760689at2"/>
<comment type="similarity">
    <text evidence="8">Belongs to the methyltransferase superfamily.</text>
</comment>
<dbReference type="PANTHER" id="PTHR13090">
    <property type="entry name" value="ARGININE-HYDROXYLASE NDUFAF5, MITOCHONDRIAL"/>
    <property type="match status" value="1"/>
</dbReference>
<dbReference type="GO" id="GO:0102130">
    <property type="term" value="F:malonyl-CoA methyltransferase activity"/>
    <property type="evidence" value="ECO:0007669"/>
    <property type="project" value="UniProtKB-EC"/>
</dbReference>
<evidence type="ECO:0000256" key="5">
    <source>
        <dbReference type="ARBA" id="ARBA00022679"/>
    </source>
</evidence>
<evidence type="ECO:0000256" key="1">
    <source>
        <dbReference type="ARBA" id="ARBA00000852"/>
    </source>
</evidence>
<evidence type="ECO:0000313" key="11">
    <source>
        <dbReference type="Proteomes" id="UP000078356"/>
    </source>
</evidence>
<sequence length="277" mass="30346">MQDAMADVLPDKRQVALSFSRAAAQYDGAALLQRRVADRLLGRLPLQAPQRWLDLGSGTGYCSRALARCHPQAEGLALDLAPGMLRHARTQGAGARHYLTADAERLPLRDACCDLILSSLALQWCPDLPAVLAEARRILRPGGVLAFSSLVEGTLDELRQSWAQVDDQVHVNRFRRQAAYADAAAATGLQVLALDVEPERLHFPDLRALTQHLKAIGAHNLNQGRPQGLTGRQRLAAFTRAYESLRQPAGLPATYQVIHVLLRKSLFKGCCASAKRR</sequence>
<dbReference type="GO" id="GO:0009102">
    <property type="term" value="P:biotin biosynthetic process"/>
    <property type="evidence" value="ECO:0007669"/>
    <property type="project" value="UniProtKB-UniRule"/>
</dbReference>
<accession>A0A178L5F6</accession>
<dbReference type="AlphaFoldDB" id="A0A178L5F6"/>
<evidence type="ECO:0000256" key="3">
    <source>
        <dbReference type="ARBA" id="ARBA00012327"/>
    </source>
</evidence>
<dbReference type="Proteomes" id="UP000078356">
    <property type="component" value="Unassembled WGS sequence"/>
</dbReference>
<evidence type="ECO:0000313" key="10">
    <source>
        <dbReference type="EMBL" id="OAN24978.1"/>
    </source>
</evidence>
<reference evidence="10 11" key="1">
    <citation type="submission" date="2016-04" db="EMBL/GenBank/DDBJ databases">
        <title>Draft Genome Sequences of Staphylococcus capitis Strain H36, S. capitis Strain H65, S. cohnii Strain H62, S. hominis Strain H69, Mycobacterium iranicum Strain H39, Plantibacter sp. Strain H53, Pseudomonas oryzihabitans Strain H72, and Microbacterium sp. Strain H83, isolated from residential settings.</title>
        <authorList>
            <person name="Lymperopoulou D."/>
            <person name="Adams R.I."/>
            <person name="Lindow S."/>
            <person name="Coil D.A."/>
            <person name="Jospin G."/>
            <person name="Eisen J.A."/>
        </authorList>
    </citation>
    <scope>NUCLEOTIDE SEQUENCE [LARGE SCALE GENOMIC DNA]</scope>
    <source>
        <strain evidence="10 11">H72</strain>
    </source>
</reference>
<organism evidence="10 11">
    <name type="scientific">Pseudomonas oryzihabitans</name>
    <dbReference type="NCBI Taxonomy" id="47885"/>
    <lineage>
        <taxon>Bacteria</taxon>
        <taxon>Pseudomonadati</taxon>
        <taxon>Pseudomonadota</taxon>
        <taxon>Gammaproteobacteria</taxon>
        <taxon>Pseudomonadales</taxon>
        <taxon>Pseudomonadaceae</taxon>
        <taxon>Pseudomonas</taxon>
    </lineage>
</organism>
<evidence type="ECO:0000259" key="9">
    <source>
        <dbReference type="Pfam" id="PF08241"/>
    </source>
</evidence>
<proteinExistence type="inferred from homology"/>
<dbReference type="Gene3D" id="3.40.50.150">
    <property type="entry name" value="Vaccinia Virus protein VP39"/>
    <property type="match status" value="1"/>
</dbReference>